<reference evidence="3" key="1">
    <citation type="journal article" date="2012" name="Proc. Natl. Acad. Sci. U.S.A.">
        <title>Genome sequence of the button mushroom Agaricus bisporus reveals mechanisms governing adaptation to a humic-rich ecological niche.</title>
        <authorList>
            <person name="Morin E."/>
            <person name="Kohler A."/>
            <person name="Baker A.R."/>
            <person name="Foulongne-Oriol M."/>
            <person name="Lombard V."/>
            <person name="Nagy L.G."/>
            <person name="Ohm R.A."/>
            <person name="Patyshakuliyeva A."/>
            <person name="Brun A."/>
            <person name="Aerts A.L."/>
            <person name="Bailey A.M."/>
            <person name="Billette C."/>
            <person name="Coutinho P.M."/>
            <person name="Deakin G."/>
            <person name="Doddapaneni H."/>
            <person name="Floudas D."/>
            <person name="Grimwood J."/>
            <person name="Hilden K."/>
            <person name="Kuees U."/>
            <person name="LaButti K.M."/>
            <person name="Lapidus A."/>
            <person name="Lindquist E.A."/>
            <person name="Lucas S.M."/>
            <person name="Murat C."/>
            <person name="Riley R.W."/>
            <person name="Salamov A.A."/>
            <person name="Schmutz J."/>
            <person name="Subramanian V."/>
            <person name="Woesten H.A.B."/>
            <person name="Xu J."/>
            <person name="Eastwood D.C."/>
            <person name="Foster G.D."/>
            <person name="Sonnenberg A.S."/>
            <person name="Cullen D."/>
            <person name="de Vries R.P."/>
            <person name="Lundell T."/>
            <person name="Hibbett D.S."/>
            <person name="Henrissat B."/>
            <person name="Burton K.S."/>
            <person name="Kerrigan R.W."/>
            <person name="Challen M.P."/>
            <person name="Grigoriev I.V."/>
            <person name="Martin F."/>
        </authorList>
    </citation>
    <scope>NUCLEOTIDE SEQUENCE [LARGE SCALE GENOMIC DNA]</scope>
    <source>
        <strain evidence="3">JB137-S8 / ATCC MYA-4627 / FGSC 10392</strain>
    </source>
</reference>
<gene>
    <name evidence="2" type="ORF">AGABI1DRAFT_135159</name>
</gene>
<dbReference type="KEGG" id="abp:AGABI1DRAFT135159"/>
<accession>K5WDG1</accession>
<organism evidence="2 3">
    <name type="scientific">Agaricus bisporus var. burnettii (strain JB137-S8 / ATCC MYA-4627 / FGSC 10392)</name>
    <name type="common">White button mushroom</name>
    <dbReference type="NCBI Taxonomy" id="597362"/>
    <lineage>
        <taxon>Eukaryota</taxon>
        <taxon>Fungi</taxon>
        <taxon>Dikarya</taxon>
        <taxon>Basidiomycota</taxon>
        <taxon>Agaricomycotina</taxon>
        <taxon>Agaricomycetes</taxon>
        <taxon>Agaricomycetidae</taxon>
        <taxon>Agaricales</taxon>
        <taxon>Agaricineae</taxon>
        <taxon>Agaricaceae</taxon>
        <taxon>Agaricus</taxon>
    </lineage>
</organism>
<evidence type="ECO:0000313" key="3">
    <source>
        <dbReference type="Proteomes" id="UP000008493"/>
    </source>
</evidence>
<proteinExistence type="predicted"/>
<dbReference type="GeneID" id="18828487"/>
<evidence type="ECO:0000256" key="1">
    <source>
        <dbReference type="SAM" id="MobiDB-lite"/>
    </source>
</evidence>
<dbReference type="RefSeq" id="XP_007336080.1">
    <property type="nucleotide sequence ID" value="XM_007336018.1"/>
</dbReference>
<feature type="region of interest" description="Disordered" evidence="1">
    <location>
        <begin position="1"/>
        <end position="26"/>
    </location>
</feature>
<dbReference type="AlphaFoldDB" id="K5WDG1"/>
<keyword evidence="3" id="KW-1185">Reference proteome</keyword>
<dbReference type="HOGENOM" id="CLU_3142692_0_0_1"/>
<sequence length="49" mass="5369">MGREGEGGEGGEGRNDGGDEEGSTDFRVKVPQIIGRRYFRVISARILMI</sequence>
<dbReference type="EMBL" id="JH973113">
    <property type="protein sequence ID" value="EKM73281.1"/>
    <property type="molecule type" value="Genomic_DNA"/>
</dbReference>
<feature type="compositionally biased region" description="Basic and acidic residues" evidence="1">
    <location>
        <begin position="1"/>
        <end position="17"/>
    </location>
</feature>
<dbReference type="Proteomes" id="UP000008493">
    <property type="component" value="Unassembled WGS sequence"/>
</dbReference>
<name>K5WDG1_AGABU</name>
<evidence type="ECO:0000313" key="2">
    <source>
        <dbReference type="EMBL" id="EKM73281.1"/>
    </source>
</evidence>
<protein>
    <submittedName>
        <fullName evidence="2">Uncharacterized protein</fullName>
    </submittedName>
</protein>
<dbReference type="InParanoid" id="K5WDG1"/>